<name>A0A1T2X481_9BACL</name>
<keyword evidence="1" id="KW-1133">Transmembrane helix</keyword>
<proteinExistence type="predicted"/>
<feature type="transmembrane region" description="Helical" evidence="1">
    <location>
        <begin position="510"/>
        <end position="530"/>
    </location>
</feature>
<keyword evidence="3" id="KW-1185">Reference proteome</keyword>
<dbReference type="STRING" id="1324314.BVG16_23120"/>
<dbReference type="AlphaFoldDB" id="A0A1T2X481"/>
<dbReference type="Proteomes" id="UP000190188">
    <property type="component" value="Unassembled WGS sequence"/>
</dbReference>
<feature type="transmembrane region" description="Helical" evidence="1">
    <location>
        <begin position="6"/>
        <end position="25"/>
    </location>
</feature>
<feature type="transmembrane region" description="Helical" evidence="1">
    <location>
        <begin position="102"/>
        <end position="122"/>
    </location>
</feature>
<feature type="transmembrane region" description="Helical" evidence="1">
    <location>
        <begin position="658"/>
        <end position="677"/>
    </location>
</feature>
<organism evidence="2 3">
    <name type="scientific">Paenibacillus selenitireducens</name>
    <dbReference type="NCBI Taxonomy" id="1324314"/>
    <lineage>
        <taxon>Bacteria</taxon>
        <taxon>Bacillati</taxon>
        <taxon>Bacillota</taxon>
        <taxon>Bacilli</taxon>
        <taxon>Bacillales</taxon>
        <taxon>Paenibacillaceae</taxon>
        <taxon>Paenibacillus</taxon>
    </lineage>
</organism>
<dbReference type="EMBL" id="MSZX01000010">
    <property type="protein sequence ID" value="OPA74652.1"/>
    <property type="molecule type" value="Genomic_DNA"/>
</dbReference>
<feature type="transmembrane region" description="Helical" evidence="1">
    <location>
        <begin position="128"/>
        <end position="148"/>
    </location>
</feature>
<reference evidence="2 3" key="1">
    <citation type="submission" date="2017-01" db="EMBL/GenBank/DDBJ databases">
        <title>Genome analysis of Paenibacillus selenitrireducens ES3-24.</title>
        <authorList>
            <person name="Xu D."/>
            <person name="Yao R."/>
            <person name="Zheng S."/>
        </authorList>
    </citation>
    <scope>NUCLEOTIDE SEQUENCE [LARGE SCALE GENOMIC DNA]</scope>
    <source>
        <strain evidence="2 3">ES3-24</strain>
    </source>
</reference>
<evidence type="ECO:0008006" key="4">
    <source>
        <dbReference type="Google" id="ProtNLM"/>
    </source>
</evidence>
<keyword evidence="1" id="KW-0812">Transmembrane</keyword>
<feature type="transmembrane region" description="Helical" evidence="1">
    <location>
        <begin position="270"/>
        <end position="289"/>
    </location>
</feature>
<dbReference type="RefSeq" id="WP_078501568.1">
    <property type="nucleotide sequence ID" value="NZ_MSZX01000010.1"/>
</dbReference>
<evidence type="ECO:0000313" key="3">
    <source>
        <dbReference type="Proteomes" id="UP000190188"/>
    </source>
</evidence>
<evidence type="ECO:0000313" key="2">
    <source>
        <dbReference type="EMBL" id="OPA74652.1"/>
    </source>
</evidence>
<dbReference type="OrthoDB" id="2662505at2"/>
<evidence type="ECO:0000256" key="1">
    <source>
        <dbReference type="SAM" id="Phobius"/>
    </source>
</evidence>
<keyword evidence="1" id="KW-0472">Membrane</keyword>
<gene>
    <name evidence="2" type="ORF">BVG16_23120</name>
</gene>
<feature type="transmembrane region" description="Helical" evidence="1">
    <location>
        <begin position="309"/>
        <end position="327"/>
    </location>
</feature>
<protein>
    <recommendedName>
        <fullName evidence="4">GTPase SAR1</fullName>
    </recommendedName>
</protein>
<accession>A0A1T2X481</accession>
<sequence length="694" mass="81685">MATKSILYAILGISVILAFLLFAGYRMLERRQAAPSSPQWGTRQAWERVRVKKWREQLNFMYQRLYVFLSRIPLVRKYVRKVRRRIASIHAYDELTMRKETVHIVVLTLVILLITFVLLLVMKQSLTSFIMVLLSVLIMNNTMIDMLVHRVENRLLRQFVHLLGDVRHYYHAHGMVEEAIMDASEHTTHEAGQHGRRIYDILTSAEAEVELEQYYEVALNRFLKGFAGISYLILEYGDKVLQSGSLYLNALTKLTQEVQMELLRREKLSYLLRSLTLIAVAPVLFAEPFERWARNHFIAMGQFYDSKLGVLMKALVYITILVSYVLLRKIQENDEGKYARVKRKTTWEKAIYNLRFVRPVVDACMPQYFSKSYARIRLLLKDGNSPLPMEWFTLHRLVYAFGTGLATLLFCSYLHDVGTHQILQVTSASGMLLGQTSAIEQQKMKERNQVEQEIIQRSLDETGDVREYVAQSLSRSSLKYRTESEWKEHINVMMNKIMLRQQEYLKWWEVLLSILVGWLGYYLPMFILWFQKRLRAMDMKNEVDQFLTMIGILSQMERISVENMVEWLERFASLFKEPLQVCLLHYEAGAEQALEELKDQVTYVPFVRVIEKLLLAVDKIPVRDAFDDLDAEQAYYREQRKQEAERVLDSKSSWGQMIGFMPLYALIFLYLVFPLVYTSMNQMQNYYEQIQKNN</sequence>
<comment type="caution">
    <text evidence="2">The sequence shown here is derived from an EMBL/GenBank/DDBJ whole genome shotgun (WGS) entry which is preliminary data.</text>
</comment>